<dbReference type="SMART" id="SM00318">
    <property type="entry name" value="SNc"/>
    <property type="match status" value="1"/>
</dbReference>
<evidence type="ECO:0000256" key="1">
    <source>
        <dbReference type="SAM" id="MobiDB-lite"/>
    </source>
</evidence>
<dbReference type="InterPro" id="IPR016071">
    <property type="entry name" value="Staphylococal_nuclease_OB-fold"/>
</dbReference>
<dbReference type="Proteomes" id="UP000199114">
    <property type="component" value="Unassembled WGS sequence"/>
</dbReference>
<sequence>MRFDRRDYLSVVGSATSILVAGCTGDSEPDSDTADPDTEDSEDAGETNTQNDENSSTSTEDEPESERIPVYVSDVLTGDTYEVEYEDGTTETVRLAGIDAPAEEKDEVDYEAFGYESNQTARLADFGYKARRLGQAEIWREDVEVEIDPTTPETDENGNRLVFIHHEYGGGRGQDSVWNMSQKLIGLGLARTVDVESKYRDELANAESSAIERGEGMWEYSNG</sequence>
<feature type="region of interest" description="Disordered" evidence="1">
    <location>
        <begin position="21"/>
        <end position="69"/>
    </location>
</feature>
<dbReference type="EMBL" id="FOFD01000001">
    <property type="protein sequence ID" value="SEP66481.1"/>
    <property type="molecule type" value="Genomic_DNA"/>
</dbReference>
<feature type="domain" description="TNase-like" evidence="2">
    <location>
        <begin position="66"/>
        <end position="220"/>
    </location>
</feature>
<name>A0A1H8ZQC7_9EURY</name>
<dbReference type="PROSITE" id="PS50830">
    <property type="entry name" value="TNASE_3"/>
    <property type="match status" value="1"/>
</dbReference>
<accession>A0A1H8ZQC7</accession>
<feature type="compositionally biased region" description="Acidic residues" evidence="1">
    <location>
        <begin position="27"/>
        <end position="45"/>
    </location>
</feature>
<evidence type="ECO:0000259" key="2">
    <source>
        <dbReference type="PROSITE" id="PS50830"/>
    </source>
</evidence>
<dbReference type="RefSeq" id="WP_090611899.1">
    <property type="nucleotide sequence ID" value="NZ_FOFD01000001.1"/>
</dbReference>
<proteinExistence type="predicted"/>
<gene>
    <name evidence="3" type="ORF">SAMN04489841_0231</name>
</gene>
<reference evidence="4" key="1">
    <citation type="submission" date="2016-10" db="EMBL/GenBank/DDBJ databases">
        <authorList>
            <person name="Varghese N."/>
            <person name="Submissions S."/>
        </authorList>
    </citation>
    <scope>NUCLEOTIDE SEQUENCE [LARGE SCALE GENOMIC DNA]</scope>
    <source>
        <strain evidence="4">DSM 25055</strain>
    </source>
</reference>
<dbReference type="PROSITE" id="PS51257">
    <property type="entry name" value="PROKAR_LIPOPROTEIN"/>
    <property type="match status" value="1"/>
</dbReference>
<dbReference type="Gene3D" id="2.40.50.90">
    <property type="match status" value="1"/>
</dbReference>
<evidence type="ECO:0000313" key="3">
    <source>
        <dbReference type="EMBL" id="SEP66481.1"/>
    </source>
</evidence>
<dbReference type="InterPro" id="IPR035437">
    <property type="entry name" value="SNase_OB-fold_sf"/>
</dbReference>
<organism evidence="3 4">
    <name type="scientific">Natrinema salaciae</name>
    <dbReference type="NCBI Taxonomy" id="1186196"/>
    <lineage>
        <taxon>Archaea</taxon>
        <taxon>Methanobacteriati</taxon>
        <taxon>Methanobacteriota</taxon>
        <taxon>Stenosarchaea group</taxon>
        <taxon>Halobacteria</taxon>
        <taxon>Halobacteriales</taxon>
        <taxon>Natrialbaceae</taxon>
        <taxon>Natrinema</taxon>
    </lineage>
</organism>
<dbReference type="Pfam" id="PF00565">
    <property type="entry name" value="SNase"/>
    <property type="match status" value="1"/>
</dbReference>
<keyword evidence="3" id="KW-0540">Nuclease</keyword>
<dbReference type="SUPFAM" id="SSF50199">
    <property type="entry name" value="Staphylococcal nuclease"/>
    <property type="match status" value="1"/>
</dbReference>
<evidence type="ECO:0000313" key="4">
    <source>
        <dbReference type="Proteomes" id="UP000199114"/>
    </source>
</evidence>
<protein>
    <submittedName>
        <fullName evidence="3">Endonuclease YncB, thermonuclease family</fullName>
    </submittedName>
</protein>
<dbReference type="STRING" id="1186196.SAMN04489841_0231"/>
<keyword evidence="3" id="KW-0378">Hydrolase</keyword>
<dbReference type="GO" id="GO:0004519">
    <property type="term" value="F:endonuclease activity"/>
    <property type="evidence" value="ECO:0007669"/>
    <property type="project" value="UniProtKB-KW"/>
</dbReference>
<keyword evidence="3" id="KW-0255">Endonuclease</keyword>
<keyword evidence="4" id="KW-1185">Reference proteome</keyword>
<dbReference type="AlphaFoldDB" id="A0A1H8ZQC7"/>